<dbReference type="EMBL" id="LR746277">
    <property type="protein sequence ID" value="CAA7408031.1"/>
    <property type="molecule type" value="Genomic_DNA"/>
</dbReference>
<evidence type="ECO:0000256" key="2">
    <source>
        <dbReference type="SAM" id="MobiDB-lite"/>
    </source>
</evidence>
<accession>A0A7I8LDE2</accession>
<evidence type="ECO:0000259" key="3">
    <source>
        <dbReference type="Pfam" id="PF11250"/>
    </source>
</evidence>
<gene>
    <name evidence="4" type="ORF">SI8410_14018709</name>
</gene>
<feature type="compositionally biased region" description="Acidic residues" evidence="2">
    <location>
        <begin position="141"/>
        <end position="154"/>
    </location>
</feature>
<dbReference type="InterPro" id="IPR021410">
    <property type="entry name" value="FAF"/>
</dbReference>
<dbReference type="AlphaFoldDB" id="A0A7I8LDE2"/>
<evidence type="ECO:0000313" key="5">
    <source>
        <dbReference type="Proteomes" id="UP000663760"/>
    </source>
</evidence>
<name>A0A7I8LDE2_SPIIN</name>
<dbReference type="OrthoDB" id="1303570at2759"/>
<dbReference type="PANTHER" id="PTHR33155:SF8">
    <property type="entry name" value="PROTEIN FANTASTIC FOUR 1"/>
    <property type="match status" value="1"/>
</dbReference>
<dbReference type="InterPro" id="IPR046431">
    <property type="entry name" value="FAF_dom"/>
</dbReference>
<evidence type="ECO:0000313" key="4">
    <source>
        <dbReference type="EMBL" id="CAA7408031.1"/>
    </source>
</evidence>
<reference evidence="4" key="1">
    <citation type="submission" date="2020-02" db="EMBL/GenBank/DDBJ databases">
        <authorList>
            <person name="Scholz U."/>
            <person name="Mascher M."/>
            <person name="Fiebig A."/>
        </authorList>
    </citation>
    <scope>NUCLEOTIDE SEQUENCE</scope>
</reference>
<protein>
    <recommendedName>
        <fullName evidence="3">FAF domain-containing protein</fullName>
    </recommendedName>
</protein>
<feature type="region of interest" description="Disordered" evidence="2">
    <location>
        <begin position="136"/>
        <end position="172"/>
    </location>
</feature>
<organism evidence="4 5">
    <name type="scientific">Spirodela intermedia</name>
    <name type="common">Intermediate duckweed</name>
    <dbReference type="NCBI Taxonomy" id="51605"/>
    <lineage>
        <taxon>Eukaryota</taxon>
        <taxon>Viridiplantae</taxon>
        <taxon>Streptophyta</taxon>
        <taxon>Embryophyta</taxon>
        <taxon>Tracheophyta</taxon>
        <taxon>Spermatophyta</taxon>
        <taxon>Magnoliopsida</taxon>
        <taxon>Liliopsida</taxon>
        <taxon>Araceae</taxon>
        <taxon>Lemnoideae</taxon>
        <taxon>Spirodela</taxon>
    </lineage>
</organism>
<dbReference type="Proteomes" id="UP000663760">
    <property type="component" value="Chromosome 14"/>
</dbReference>
<dbReference type="PANTHER" id="PTHR33155">
    <property type="entry name" value="FANTASTIC FOUR-LIKE PROTEIN (DUF3049)"/>
    <property type="match status" value="1"/>
</dbReference>
<comment type="similarity">
    <text evidence="1">Belongs to the fantastic four family.</text>
</comment>
<feature type="region of interest" description="Disordered" evidence="2">
    <location>
        <begin position="267"/>
        <end position="288"/>
    </location>
</feature>
<evidence type="ECO:0000256" key="1">
    <source>
        <dbReference type="ARBA" id="ARBA00008690"/>
    </source>
</evidence>
<sequence>MSFVAFEKPSPFALDGLGGRRHCGGAAAFSAGAAAVEVAGPESWLSPPEKAAQKNDGEFDIWASVQTPAKAAAGLPAPYVHPLVRLSANSLSQRSLEMCTESLGSETGSDGMISSEDLDDYFSTWTNSVDDDFVEKSNETGDVESELGDEEETVELPPSRRKPTPVNYHCSSGRSPARFFPPPLPSICRRDGPCLSMRRHRLDGRLVVEAVTVPSQNYLHAQRHNGRLLLTFIDTATEDIYPGRQQPAAALEQLRCREEEDAYNEAEAEVEARAPEETDEEEIVVEEEDEEVELVDRGIVVEVKVSRPQLPQSGGLKVQLSSVVINKFVGVPLTDENPWVGKLGRAAQEAEKEAASTTTTATAVVAAAAAASSSLSADERYWRNGKGPLSALRHPSPEKLHFTSKGQMNRGDLLHQVRRCSEHHRPLFIWEPCCVASS</sequence>
<dbReference type="Pfam" id="PF11250">
    <property type="entry name" value="FAF"/>
    <property type="match status" value="1"/>
</dbReference>
<feature type="domain" description="FAF" evidence="3">
    <location>
        <begin position="180"/>
        <end position="232"/>
    </location>
</feature>
<proteinExistence type="inferred from homology"/>
<keyword evidence="5" id="KW-1185">Reference proteome</keyword>
<feature type="compositionally biased region" description="Acidic residues" evidence="2">
    <location>
        <begin position="277"/>
        <end position="288"/>
    </location>
</feature>